<dbReference type="EMBL" id="WMBE01000001">
    <property type="protein sequence ID" value="MDG0866135.1"/>
    <property type="molecule type" value="Genomic_DNA"/>
</dbReference>
<evidence type="ECO:0000313" key="5">
    <source>
        <dbReference type="Proteomes" id="UP001321249"/>
    </source>
</evidence>
<dbReference type="Proteomes" id="UP001219901">
    <property type="component" value="Chromosome"/>
</dbReference>
<evidence type="ECO:0000313" key="4">
    <source>
        <dbReference type="Proteomes" id="UP001219901"/>
    </source>
</evidence>
<dbReference type="EMBL" id="CP046147">
    <property type="protein sequence ID" value="WFG39143.1"/>
    <property type="molecule type" value="Genomic_DNA"/>
</dbReference>
<proteinExistence type="predicted"/>
<keyword evidence="1" id="KW-0676">Redox-active center</keyword>
<gene>
    <name evidence="2" type="ORF">GKO46_03505</name>
    <name evidence="3" type="ORF">GKO48_05755</name>
</gene>
<evidence type="ECO:0000313" key="3">
    <source>
        <dbReference type="EMBL" id="WFG39143.1"/>
    </source>
</evidence>
<dbReference type="RefSeq" id="WP_342822539.1">
    <property type="nucleotide sequence ID" value="NZ_CP046146.1"/>
</dbReference>
<reference evidence="3" key="2">
    <citation type="journal article" date="2023" name="Nat. Commun.">
        <title>Cultivation of marine bacteria of the SAR202 clade.</title>
        <authorList>
            <person name="Lim Y."/>
            <person name="Seo J.H."/>
            <person name="Giovannoni S.J."/>
            <person name="Kang I."/>
            <person name="Cho J.C."/>
        </authorList>
    </citation>
    <scope>NUCLEOTIDE SEQUENCE</scope>
    <source>
        <strain evidence="3">JH1073</strain>
    </source>
</reference>
<evidence type="ECO:0008006" key="6">
    <source>
        <dbReference type="Google" id="ProtNLM"/>
    </source>
</evidence>
<name>A0AAJ6CSD3_9CHLR</name>
<reference evidence="4" key="3">
    <citation type="submission" date="2023-06" db="EMBL/GenBank/DDBJ databases">
        <title>Pangenomics reveal diversification of enzyme families and niche specialization in globally abundant SAR202 bacteria.</title>
        <authorList>
            <person name="Saw J.H.W."/>
        </authorList>
    </citation>
    <scope>NUCLEOTIDE SEQUENCE [LARGE SCALE GENOMIC DNA]</scope>
    <source>
        <strain evidence="4">JH1073</strain>
    </source>
</reference>
<organism evidence="3 4">
    <name type="scientific">Candidatus Lucifugimonas marina</name>
    <dbReference type="NCBI Taxonomy" id="3038979"/>
    <lineage>
        <taxon>Bacteria</taxon>
        <taxon>Bacillati</taxon>
        <taxon>Chloroflexota</taxon>
        <taxon>Dehalococcoidia</taxon>
        <taxon>SAR202 cluster</taxon>
        <taxon>Candidatus Lucifugimonadales</taxon>
        <taxon>Candidatus Lucifugimonadaceae</taxon>
        <taxon>Candidatus Lucifugimonas</taxon>
    </lineage>
</organism>
<dbReference type="SUPFAM" id="SSF52833">
    <property type="entry name" value="Thioredoxin-like"/>
    <property type="match status" value="1"/>
</dbReference>
<accession>A0AAJ6CSD3</accession>
<dbReference type="Pfam" id="PF10262">
    <property type="entry name" value="Rdx"/>
    <property type="match status" value="1"/>
</dbReference>
<dbReference type="InterPro" id="IPR036249">
    <property type="entry name" value="Thioredoxin-like_sf"/>
</dbReference>
<evidence type="ECO:0000313" key="2">
    <source>
        <dbReference type="EMBL" id="MDG0866135.1"/>
    </source>
</evidence>
<keyword evidence="4" id="KW-1185">Reference proteome</keyword>
<dbReference type="Gene3D" id="3.40.30.10">
    <property type="entry name" value="Glutaredoxin"/>
    <property type="match status" value="1"/>
</dbReference>
<dbReference type="Proteomes" id="UP001321249">
    <property type="component" value="Unassembled WGS sequence"/>
</dbReference>
<sequence length="69" mass="7214">MAFWMGSELAAAGGSQIAVTLTPGQAGVFKVTLNGEVSFDKGELGRYPTLPDAKELKAKVINMIEASTV</sequence>
<dbReference type="AlphaFoldDB" id="A0AAJ6CSD3"/>
<reference evidence="4 5" key="1">
    <citation type="submission" date="2019-11" db="EMBL/GenBank/DDBJ databases">
        <authorList>
            <person name="Cho J.-C."/>
        </authorList>
    </citation>
    <scope>NUCLEOTIDE SEQUENCE [LARGE SCALE GENOMIC DNA]</scope>
    <source>
        <strain evidence="3 4">JH1073</strain>
        <strain evidence="2 5">JH702</strain>
    </source>
</reference>
<protein>
    <recommendedName>
        <fullName evidence="6">SelT/SelW/SelH family protein</fullName>
    </recommendedName>
</protein>
<dbReference type="InterPro" id="IPR011893">
    <property type="entry name" value="Selenoprotein_Rdx-typ"/>
</dbReference>
<evidence type="ECO:0000256" key="1">
    <source>
        <dbReference type="ARBA" id="ARBA00023284"/>
    </source>
</evidence>